<geneLocation type="plasmid" evidence="1 2">
    <name>unnamed1</name>
</geneLocation>
<dbReference type="AlphaFoldDB" id="A0AAJ6NYZ4"/>
<accession>A0AAJ6NYZ4</accession>
<dbReference type="PROSITE" id="PS51257">
    <property type="entry name" value="PROKAR_LIPOPROTEIN"/>
    <property type="match status" value="1"/>
</dbReference>
<keyword evidence="2" id="KW-1185">Reference proteome</keyword>
<name>A0AAJ6NYZ4_9CYAN</name>
<evidence type="ECO:0000313" key="2">
    <source>
        <dbReference type="Proteomes" id="UP001223520"/>
    </source>
</evidence>
<gene>
    <name evidence="1" type="ORF">QI031_31380</name>
</gene>
<dbReference type="Proteomes" id="UP001223520">
    <property type="component" value="Plasmid unnamed1"/>
</dbReference>
<organism evidence="1 2">
    <name type="scientific">Halotia branconii CENA392</name>
    <dbReference type="NCBI Taxonomy" id="1539056"/>
    <lineage>
        <taxon>Bacteria</taxon>
        <taxon>Bacillati</taxon>
        <taxon>Cyanobacteriota</taxon>
        <taxon>Cyanophyceae</taxon>
        <taxon>Nostocales</taxon>
        <taxon>Nodulariaceae</taxon>
        <taxon>Halotia</taxon>
    </lineage>
</organism>
<proteinExistence type="predicted"/>
<reference evidence="1 2" key="1">
    <citation type="journal article" date="2023" name="Limnol Oceanogr Lett">
        <title>Environmental adaptations by the intertidal Antarctic cyanobacterium Halotia branconii CENA392 as revealed using long-read genome sequencing.</title>
        <authorList>
            <person name="Dextro R.B."/>
            <person name="Delbaje E."/>
            <person name="Freitas P.N.N."/>
            <person name="Geraldes V."/>
            <person name="Pinto E."/>
            <person name="Long P.F."/>
            <person name="Fiore M.F."/>
        </authorList>
    </citation>
    <scope>NUCLEOTIDE SEQUENCE [LARGE SCALE GENOMIC DNA]</scope>
    <source>
        <strain evidence="1 2">CENA392</strain>
        <plasmid evidence="1 2">unnamed1</plasmid>
    </source>
</reference>
<dbReference type="RefSeq" id="WP_281486259.1">
    <property type="nucleotide sequence ID" value="NZ_CP124544.1"/>
</dbReference>
<keyword evidence="1" id="KW-0614">Plasmid</keyword>
<sequence>MILKLNKTQVYVFGLLVSVGLSSCQSPEQKAANAQKAAEAEQEQKFQNFVESTPDLYKVSWKVCGDSKINLNRKVNKGCDETRDVPAEGFQKPIFVWGPAGEIKFINKPSFADISLDSTLFIKARGCLVSGTPKEQQLYAIKKFLLKKGSNPQPTDVKVEIVPKQEKEQILRDAIADAETENASLTNFGVSSNGLIPTTDQGCKTIDEWKKDNETTP</sequence>
<evidence type="ECO:0000313" key="1">
    <source>
        <dbReference type="EMBL" id="WGV29063.1"/>
    </source>
</evidence>
<protein>
    <submittedName>
        <fullName evidence="1">Uncharacterized protein</fullName>
    </submittedName>
</protein>
<dbReference type="KEGG" id="hbq:QI031_31380"/>
<dbReference type="EMBL" id="CP124544">
    <property type="protein sequence ID" value="WGV29063.1"/>
    <property type="molecule type" value="Genomic_DNA"/>
</dbReference>